<evidence type="ECO:0000256" key="1">
    <source>
        <dbReference type="SAM" id="MobiDB-lite"/>
    </source>
</evidence>
<accession>A0A6A5X062</accession>
<organism evidence="2 3">
    <name type="scientific">Amniculicola lignicola CBS 123094</name>
    <dbReference type="NCBI Taxonomy" id="1392246"/>
    <lineage>
        <taxon>Eukaryota</taxon>
        <taxon>Fungi</taxon>
        <taxon>Dikarya</taxon>
        <taxon>Ascomycota</taxon>
        <taxon>Pezizomycotina</taxon>
        <taxon>Dothideomycetes</taxon>
        <taxon>Pleosporomycetidae</taxon>
        <taxon>Pleosporales</taxon>
        <taxon>Amniculicolaceae</taxon>
        <taxon>Amniculicola</taxon>
    </lineage>
</organism>
<evidence type="ECO:0000313" key="2">
    <source>
        <dbReference type="EMBL" id="KAF2004715.1"/>
    </source>
</evidence>
<dbReference type="AlphaFoldDB" id="A0A6A5X062"/>
<sequence>MFASPFASSITMSRFSSFAPSANIPFPPHAKITVVELLAFLPRSLHSRDVVYRLVSNDVHFKTIATIINHYRAWESDLFDARLKVSTTMISTMRAGGYDGWKVQKHSNWHKHRKETWDSTNLSVGSFKTPLQYGVGHNETGDTLSIPFKDLAPDPERLPEGDDALDLTRMVRYAVEHPDEIWMYPWDYDALLVKVGGPVEARPLNSDFQARMRWQHIIDEQPKIRGETFSRKKRRERSGSPLTIQNAPKKKKIEKIASATSDADDADDSGCEEGAVERIETEKGEFQIRGIVEPENPDAGTIKTDKHKFSYSRPTPSYVQAPVIKIWPTEEMERELEEEFRLYGNLSFFNESHPYAANAFNGPRSEPPYRFLFRIDDPEANDISGWAENLRWAREQHEKFKAVGWTESPGDMMSIWKIRQEQGWLSEECVAVYEEEDADKGM</sequence>
<keyword evidence="3" id="KW-1185">Reference proteome</keyword>
<feature type="compositionally biased region" description="Acidic residues" evidence="1">
    <location>
        <begin position="262"/>
        <end position="271"/>
    </location>
</feature>
<dbReference type="Proteomes" id="UP000799779">
    <property type="component" value="Unassembled WGS sequence"/>
</dbReference>
<dbReference type="OrthoDB" id="3799525at2759"/>
<gene>
    <name evidence="2" type="ORF">P154DRAFT_458785</name>
</gene>
<evidence type="ECO:0000313" key="3">
    <source>
        <dbReference type="Proteomes" id="UP000799779"/>
    </source>
</evidence>
<proteinExistence type="predicted"/>
<name>A0A6A5X062_9PLEO</name>
<dbReference type="EMBL" id="ML977566">
    <property type="protein sequence ID" value="KAF2004715.1"/>
    <property type="molecule type" value="Genomic_DNA"/>
</dbReference>
<feature type="region of interest" description="Disordered" evidence="1">
    <location>
        <begin position="223"/>
        <end position="271"/>
    </location>
</feature>
<reference evidence="2" key="1">
    <citation type="journal article" date="2020" name="Stud. Mycol.">
        <title>101 Dothideomycetes genomes: a test case for predicting lifestyles and emergence of pathogens.</title>
        <authorList>
            <person name="Haridas S."/>
            <person name="Albert R."/>
            <person name="Binder M."/>
            <person name="Bloem J."/>
            <person name="Labutti K."/>
            <person name="Salamov A."/>
            <person name="Andreopoulos B."/>
            <person name="Baker S."/>
            <person name="Barry K."/>
            <person name="Bills G."/>
            <person name="Bluhm B."/>
            <person name="Cannon C."/>
            <person name="Castanera R."/>
            <person name="Culley D."/>
            <person name="Daum C."/>
            <person name="Ezra D."/>
            <person name="Gonzalez J."/>
            <person name="Henrissat B."/>
            <person name="Kuo A."/>
            <person name="Liang C."/>
            <person name="Lipzen A."/>
            <person name="Lutzoni F."/>
            <person name="Magnuson J."/>
            <person name="Mondo S."/>
            <person name="Nolan M."/>
            <person name="Ohm R."/>
            <person name="Pangilinan J."/>
            <person name="Park H.-J."/>
            <person name="Ramirez L."/>
            <person name="Alfaro M."/>
            <person name="Sun H."/>
            <person name="Tritt A."/>
            <person name="Yoshinaga Y."/>
            <person name="Zwiers L.-H."/>
            <person name="Turgeon B."/>
            <person name="Goodwin S."/>
            <person name="Spatafora J."/>
            <person name="Crous P."/>
            <person name="Grigoriev I."/>
        </authorList>
    </citation>
    <scope>NUCLEOTIDE SEQUENCE</scope>
    <source>
        <strain evidence="2">CBS 123094</strain>
    </source>
</reference>
<protein>
    <submittedName>
        <fullName evidence="2">Uncharacterized protein</fullName>
    </submittedName>
</protein>